<protein>
    <submittedName>
        <fullName evidence="2">Uncharacterized protein</fullName>
    </submittedName>
</protein>
<organism evidence="2">
    <name type="scientific">uncultured bacterium</name>
    <name type="common">gcode 4</name>
    <dbReference type="NCBI Taxonomy" id="1234023"/>
    <lineage>
        <taxon>Bacteria</taxon>
        <taxon>environmental samples</taxon>
    </lineage>
</organism>
<dbReference type="EMBL" id="AMFJ01000356">
    <property type="protein sequence ID" value="EKE28300.1"/>
    <property type="molecule type" value="Genomic_DNA"/>
</dbReference>
<dbReference type="AlphaFoldDB" id="K2GXW5"/>
<accession>K2GXW5</accession>
<proteinExistence type="predicted"/>
<dbReference type="InterPro" id="IPR011990">
    <property type="entry name" value="TPR-like_helical_dom_sf"/>
</dbReference>
<comment type="caution">
    <text evidence="2">The sequence shown here is derived from an EMBL/GenBank/DDBJ whole genome shotgun (WGS) entry which is preliminary data.</text>
</comment>
<dbReference type="SUPFAM" id="SSF48452">
    <property type="entry name" value="TPR-like"/>
    <property type="match status" value="1"/>
</dbReference>
<evidence type="ECO:0000256" key="1">
    <source>
        <dbReference type="SAM" id="Phobius"/>
    </source>
</evidence>
<name>K2GXW5_9BACT</name>
<sequence>MDFLLSASILRWEILFLILNIWYIFFHFFFEIFSLFSRVKNIIKPKRKNLNDDEIKAAILEQTEWIESIPEIAKEEIIPEIASAVSDVEKTLEPVQELAVESLKEPELSKDQKDEISEITKLAKNKIWRWEYSDAKAKIIEGLSIDKFNKNLNLLLASLYEIDKDYKKAEFIYKDLIVLNDHDAEIYLKLWFILSIQSKYEVAFEIYKKLHSIDKNNIEAIEMLSNLAHHLGNFEDSRLYSKLFLKKNPRSIDILYLQSLNLINLEERKDALETLLKIKHIEPYNVKVNELIEKLKLEIELETNFSSQ</sequence>
<reference evidence="2" key="1">
    <citation type="journal article" date="2012" name="Science">
        <title>Fermentation, hydrogen, and sulfur metabolism in multiple uncultivated bacterial phyla.</title>
        <authorList>
            <person name="Wrighton K.C."/>
            <person name="Thomas B.C."/>
            <person name="Sharon I."/>
            <person name="Miller C.S."/>
            <person name="Castelle C.J."/>
            <person name="VerBerkmoes N.C."/>
            <person name="Wilkins M.J."/>
            <person name="Hettich R.L."/>
            <person name="Lipton M.S."/>
            <person name="Williams K.H."/>
            <person name="Long P.E."/>
            <person name="Banfield J.F."/>
        </authorList>
    </citation>
    <scope>NUCLEOTIDE SEQUENCE [LARGE SCALE GENOMIC DNA]</scope>
</reference>
<dbReference type="Gene3D" id="1.25.40.10">
    <property type="entry name" value="Tetratricopeptide repeat domain"/>
    <property type="match status" value="2"/>
</dbReference>
<keyword evidence="1" id="KW-1133">Transmembrane helix</keyword>
<keyword evidence="1" id="KW-0812">Transmembrane</keyword>
<evidence type="ECO:0000313" key="2">
    <source>
        <dbReference type="EMBL" id="EKE28300.1"/>
    </source>
</evidence>
<gene>
    <name evidence="2" type="ORF">ACD_3C00082G0012</name>
</gene>
<keyword evidence="1" id="KW-0472">Membrane</keyword>
<feature type="transmembrane region" description="Helical" evidence="1">
    <location>
        <begin position="14"/>
        <end position="36"/>
    </location>
</feature>